<organism evidence="1 2">
    <name type="scientific">Geodia barretti</name>
    <name type="common">Barrett's horny sponge</name>
    <dbReference type="NCBI Taxonomy" id="519541"/>
    <lineage>
        <taxon>Eukaryota</taxon>
        <taxon>Metazoa</taxon>
        <taxon>Porifera</taxon>
        <taxon>Demospongiae</taxon>
        <taxon>Heteroscleromorpha</taxon>
        <taxon>Tetractinellida</taxon>
        <taxon>Astrophorina</taxon>
        <taxon>Geodiidae</taxon>
        <taxon>Geodia</taxon>
    </lineage>
</organism>
<dbReference type="PANTHER" id="PTHR42905:SF5">
    <property type="entry name" value="CARBOXYVINYL-CARBOXYPHOSPHONATE PHOSPHORYLMUTASE, CHLOROPLASTIC"/>
    <property type="match status" value="1"/>
</dbReference>
<dbReference type="InterPro" id="IPR040442">
    <property type="entry name" value="Pyrv_kinase-like_dom_sf"/>
</dbReference>
<keyword evidence="1" id="KW-0456">Lyase</keyword>
<dbReference type="PANTHER" id="PTHR42905">
    <property type="entry name" value="PHOSPHOENOLPYRUVATE CARBOXYLASE"/>
    <property type="match status" value="1"/>
</dbReference>
<gene>
    <name evidence="1" type="ORF">GBAR_LOCUS31177</name>
</gene>
<sequence length="295" mass="32184">MSLRSDLKNRLTAGETIVAPGAYDPMSARVVQSLGFDTVYVGGYMSGAHLAVTEPLMTLTEQVDVAERVAKSVPLPVICDAGAGYGDPVHTMHTVRVFERAGICGIHIEDQVFPKRASYHAGLEHVIPIDEFLEKMRYAVEARSDPDFLIIGRTDSFTAVEGDMDDAIQRGNALRDLGVDVVMPRGVRQREDLATYRAGVPDVPLLVIAGTDDITVQEYEELGYKVIIYATTPAIAAVQGIQRAYTSLRDTGHIGIGAAEVAQRRAEVEALISLPEYQAVEAATTEREFQDRARH</sequence>
<dbReference type="InterPro" id="IPR039556">
    <property type="entry name" value="ICL/PEPM"/>
</dbReference>
<dbReference type="InterPro" id="IPR015813">
    <property type="entry name" value="Pyrv/PenolPyrv_kinase-like_dom"/>
</dbReference>
<dbReference type="Gene3D" id="3.20.20.60">
    <property type="entry name" value="Phosphoenolpyruvate-binding domains"/>
    <property type="match status" value="1"/>
</dbReference>
<comment type="caution">
    <text evidence="1">The sequence shown here is derived from an EMBL/GenBank/DDBJ whole genome shotgun (WGS) entry which is preliminary data.</text>
</comment>
<dbReference type="AlphaFoldDB" id="A0AA35U1Y4"/>
<dbReference type="SUPFAM" id="SSF51621">
    <property type="entry name" value="Phosphoenolpyruvate/pyruvate domain"/>
    <property type="match status" value="1"/>
</dbReference>
<dbReference type="Pfam" id="PF13714">
    <property type="entry name" value="PEP_mutase"/>
    <property type="match status" value="1"/>
</dbReference>
<dbReference type="GO" id="GO:0016833">
    <property type="term" value="F:oxo-acid-lyase activity"/>
    <property type="evidence" value="ECO:0007669"/>
    <property type="project" value="UniProtKB-ARBA"/>
</dbReference>
<proteinExistence type="predicted"/>
<keyword evidence="2" id="KW-1185">Reference proteome</keyword>
<evidence type="ECO:0000313" key="1">
    <source>
        <dbReference type="EMBL" id="CAI8057217.1"/>
    </source>
</evidence>
<protein>
    <submittedName>
        <fullName evidence="1">2,3-dimethylmalate lyase</fullName>
    </submittedName>
</protein>
<accession>A0AA35U1Y4</accession>
<evidence type="ECO:0000313" key="2">
    <source>
        <dbReference type="Proteomes" id="UP001174909"/>
    </source>
</evidence>
<dbReference type="CDD" id="cd00377">
    <property type="entry name" value="ICL_PEPM"/>
    <property type="match status" value="1"/>
</dbReference>
<dbReference type="Proteomes" id="UP001174909">
    <property type="component" value="Unassembled WGS sequence"/>
</dbReference>
<name>A0AA35U1Y4_GEOBA</name>
<dbReference type="EMBL" id="CASHTH010004428">
    <property type="protein sequence ID" value="CAI8057217.1"/>
    <property type="molecule type" value="Genomic_DNA"/>
</dbReference>
<reference evidence="1" key="1">
    <citation type="submission" date="2023-03" db="EMBL/GenBank/DDBJ databases">
        <authorList>
            <person name="Steffen K."/>
            <person name="Cardenas P."/>
        </authorList>
    </citation>
    <scope>NUCLEOTIDE SEQUENCE</scope>
</reference>